<keyword evidence="3" id="KW-1185">Reference proteome</keyword>
<evidence type="ECO:0000313" key="3">
    <source>
        <dbReference type="Proteomes" id="UP000326924"/>
    </source>
</evidence>
<feature type="compositionally biased region" description="Polar residues" evidence="1">
    <location>
        <begin position="187"/>
        <end position="200"/>
    </location>
</feature>
<evidence type="ECO:0000313" key="2">
    <source>
        <dbReference type="EMBL" id="KAA8908372.1"/>
    </source>
</evidence>
<dbReference type="Proteomes" id="UP000326924">
    <property type="component" value="Unassembled WGS sequence"/>
</dbReference>
<sequence length="424" mass="45086">MEEEEEQHLAPSGSSRVANSNSESDEELEAYLDSILAPPPTTPQDGLEPPSKGLGIDLLSSESLVSNTSSWIDLPRFDGSSGSTVKRKYTSSVSSALGAQPTNIEGPQIRTAEALLSFRGIAKLRANRSKARIVAGEESPGKRSWNSWGHSPRRSARPKLRIETASPKSSSPSSSSSSAPSPETSSGINTPAERNSSPQDVSRVGVKTPVPIVKSPGELASPVSDDDQSFQLAEEVVLVPVLEVPSKGSSVKTERSPTPSEAPISTLSDESVVLSNGPHNGLQQFLELNPVTSPALECNCAATATEEVGAASESDLVAEMHSSVPVVEVTIEHRDTPPGTPVETPSSSSRALNHEAQVELDTLMRQLIDALMGIGRLAARQENPRELVLVFAVVGYRLWLWFLDGLASRVGARLQDPQIEPGKQ</sequence>
<dbReference type="AlphaFoldDB" id="A0A5J5EZM5"/>
<comment type="caution">
    <text evidence="2">The sequence shown here is derived from an EMBL/GenBank/DDBJ whole genome shotgun (WGS) entry which is preliminary data.</text>
</comment>
<gene>
    <name evidence="2" type="ORF">FN846DRAFT_889531</name>
</gene>
<name>A0A5J5EZM5_9PEZI</name>
<dbReference type="InParanoid" id="A0A5J5EZM5"/>
<evidence type="ECO:0000256" key="1">
    <source>
        <dbReference type="SAM" id="MobiDB-lite"/>
    </source>
</evidence>
<organism evidence="2 3">
    <name type="scientific">Sphaerosporella brunnea</name>
    <dbReference type="NCBI Taxonomy" id="1250544"/>
    <lineage>
        <taxon>Eukaryota</taxon>
        <taxon>Fungi</taxon>
        <taxon>Dikarya</taxon>
        <taxon>Ascomycota</taxon>
        <taxon>Pezizomycotina</taxon>
        <taxon>Pezizomycetes</taxon>
        <taxon>Pezizales</taxon>
        <taxon>Pyronemataceae</taxon>
        <taxon>Sphaerosporella</taxon>
    </lineage>
</organism>
<protein>
    <submittedName>
        <fullName evidence="2">Uncharacterized protein</fullName>
    </submittedName>
</protein>
<feature type="region of interest" description="Disordered" evidence="1">
    <location>
        <begin position="1"/>
        <end position="56"/>
    </location>
</feature>
<dbReference type="OrthoDB" id="10412992at2759"/>
<feature type="compositionally biased region" description="Low complexity" evidence="1">
    <location>
        <begin position="163"/>
        <end position="186"/>
    </location>
</feature>
<proteinExistence type="predicted"/>
<reference evidence="2 3" key="1">
    <citation type="submission" date="2019-09" db="EMBL/GenBank/DDBJ databases">
        <title>Draft genome of the ectomycorrhizal ascomycete Sphaerosporella brunnea.</title>
        <authorList>
            <consortium name="DOE Joint Genome Institute"/>
            <person name="Benucci G.M."/>
            <person name="Marozzi G."/>
            <person name="Antonielli L."/>
            <person name="Sanchez S."/>
            <person name="Marco P."/>
            <person name="Wang X."/>
            <person name="Falini L.B."/>
            <person name="Barry K."/>
            <person name="Haridas S."/>
            <person name="Lipzen A."/>
            <person name="Labutti K."/>
            <person name="Grigoriev I.V."/>
            <person name="Murat C."/>
            <person name="Martin F."/>
            <person name="Albertini E."/>
            <person name="Donnini D."/>
            <person name="Bonito G."/>
        </authorList>
    </citation>
    <scope>NUCLEOTIDE SEQUENCE [LARGE SCALE GENOMIC DNA]</scope>
    <source>
        <strain evidence="2 3">Sb_GMNB300</strain>
    </source>
</reference>
<accession>A0A5J5EZM5</accession>
<feature type="compositionally biased region" description="Polar residues" evidence="1">
    <location>
        <begin position="12"/>
        <end position="22"/>
    </location>
</feature>
<feature type="region of interest" description="Disordered" evidence="1">
    <location>
        <begin position="129"/>
        <end position="206"/>
    </location>
</feature>
<dbReference type="EMBL" id="VXIS01000069">
    <property type="protein sequence ID" value="KAA8908372.1"/>
    <property type="molecule type" value="Genomic_DNA"/>
</dbReference>